<dbReference type="AlphaFoldDB" id="A0A284QZ09"/>
<name>A0A284QZ09_ARMOS</name>
<proteinExistence type="predicted"/>
<evidence type="ECO:0000313" key="1">
    <source>
        <dbReference type="EMBL" id="SJL01706.1"/>
    </source>
</evidence>
<dbReference type="Proteomes" id="UP000219338">
    <property type="component" value="Unassembled WGS sequence"/>
</dbReference>
<accession>A0A284QZ09</accession>
<sequence length="81" mass="9404">MRTSSANRFFLFNVDNVDHRHGVEVDALTLHHPRIYSQLARHFMAKSKHKWKPTSIFSLTQVLELNFVSLWVDGTDGNSHL</sequence>
<protein>
    <submittedName>
        <fullName evidence="1">Uncharacterized protein</fullName>
    </submittedName>
</protein>
<organism evidence="1 2">
    <name type="scientific">Armillaria ostoyae</name>
    <name type="common">Armillaria root rot fungus</name>
    <dbReference type="NCBI Taxonomy" id="47428"/>
    <lineage>
        <taxon>Eukaryota</taxon>
        <taxon>Fungi</taxon>
        <taxon>Dikarya</taxon>
        <taxon>Basidiomycota</taxon>
        <taxon>Agaricomycotina</taxon>
        <taxon>Agaricomycetes</taxon>
        <taxon>Agaricomycetidae</taxon>
        <taxon>Agaricales</taxon>
        <taxon>Marasmiineae</taxon>
        <taxon>Physalacriaceae</taxon>
        <taxon>Armillaria</taxon>
    </lineage>
</organism>
<keyword evidence="2" id="KW-1185">Reference proteome</keyword>
<gene>
    <name evidence="1" type="ORF">ARMOST_05029</name>
</gene>
<reference evidence="2" key="1">
    <citation type="journal article" date="2017" name="Nat. Ecol. Evol.">
        <title>Genome expansion and lineage-specific genetic innovations in the forest pathogenic fungi Armillaria.</title>
        <authorList>
            <person name="Sipos G."/>
            <person name="Prasanna A.N."/>
            <person name="Walter M.C."/>
            <person name="O'Connor E."/>
            <person name="Balint B."/>
            <person name="Krizsan K."/>
            <person name="Kiss B."/>
            <person name="Hess J."/>
            <person name="Varga T."/>
            <person name="Slot J."/>
            <person name="Riley R."/>
            <person name="Boka B."/>
            <person name="Rigling D."/>
            <person name="Barry K."/>
            <person name="Lee J."/>
            <person name="Mihaltcheva S."/>
            <person name="LaButti K."/>
            <person name="Lipzen A."/>
            <person name="Waldron R."/>
            <person name="Moloney N.M."/>
            <person name="Sperisen C."/>
            <person name="Kredics L."/>
            <person name="Vagvoelgyi C."/>
            <person name="Patrignani A."/>
            <person name="Fitzpatrick D."/>
            <person name="Nagy I."/>
            <person name="Doyle S."/>
            <person name="Anderson J.B."/>
            <person name="Grigoriev I.V."/>
            <person name="Gueldener U."/>
            <person name="Muensterkoetter M."/>
            <person name="Nagy L.G."/>
        </authorList>
    </citation>
    <scope>NUCLEOTIDE SEQUENCE [LARGE SCALE GENOMIC DNA]</scope>
    <source>
        <strain evidence="2">C18/9</strain>
    </source>
</reference>
<evidence type="ECO:0000313" key="2">
    <source>
        <dbReference type="Proteomes" id="UP000219338"/>
    </source>
</evidence>
<dbReference type="EMBL" id="FUEG01000003">
    <property type="protein sequence ID" value="SJL01706.1"/>
    <property type="molecule type" value="Genomic_DNA"/>
</dbReference>